<dbReference type="Gramene" id="PVH36459">
    <property type="protein sequence ID" value="PVH36459"/>
    <property type="gene ID" value="PAHAL_6G077400"/>
</dbReference>
<sequence>MCQSPTGRQPDRLPNGRLAPTRARAAGLAPRSPMALGTPPSQRALLPEPRRLRVRHPWTPTSTRHRAPTTARTGAPTPARPCTMPSPLKRWCPAVGSKHGRLLAHRREVARDLHGGVRRPRPLEQVERQRPLELHTSCSCSTRAVSAASSTPRPAPASPTPDSSTSRDRRLMIKHFSYLLWAPIRTDTWSQRGGSYRLLEVRAYRLSGS</sequence>
<feature type="region of interest" description="Disordered" evidence="1">
    <location>
        <begin position="1"/>
        <end position="84"/>
    </location>
</feature>
<name>A0A2T8IFK9_9POAL</name>
<dbReference type="EMBL" id="CM008051">
    <property type="protein sequence ID" value="PVH36459.1"/>
    <property type="molecule type" value="Genomic_DNA"/>
</dbReference>
<dbReference type="Proteomes" id="UP000243499">
    <property type="component" value="Chromosome 6"/>
</dbReference>
<feature type="compositionally biased region" description="Low complexity" evidence="1">
    <location>
        <begin position="143"/>
        <end position="152"/>
    </location>
</feature>
<reference evidence="2" key="1">
    <citation type="submission" date="2018-04" db="EMBL/GenBank/DDBJ databases">
        <title>WGS assembly of Panicum hallii.</title>
        <authorList>
            <person name="Lovell J."/>
            <person name="Jenkins J."/>
            <person name="Lowry D."/>
            <person name="Mamidi S."/>
            <person name="Sreedasyam A."/>
            <person name="Weng X."/>
            <person name="Barry K."/>
            <person name="Bonette J."/>
            <person name="Campitelli B."/>
            <person name="Daum C."/>
            <person name="Gordon S."/>
            <person name="Gould B."/>
            <person name="Lipzen A."/>
            <person name="Macqueen A."/>
            <person name="Palacio-Mejia J."/>
            <person name="Plott C."/>
            <person name="Shakirov E."/>
            <person name="Shu S."/>
            <person name="Yoshinaga Y."/>
            <person name="Zane M."/>
            <person name="Rokhsar D."/>
            <person name="Grimwood J."/>
            <person name="Schmutz J."/>
            <person name="Juenger T."/>
        </authorList>
    </citation>
    <scope>NUCLEOTIDE SEQUENCE [LARGE SCALE GENOMIC DNA]</scope>
    <source>
        <strain evidence="2">FIL2</strain>
    </source>
</reference>
<dbReference type="AlphaFoldDB" id="A0A2T8IFK9"/>
<accession>A0A2T8IFK9</accession>
<dbReference type="EMBL" id="CM008051">
    <property type="protein sequence ID" value="PVH36458.1"/>
    <property type="molecule type" value="Genomic_DNA"/>
</dbReference>
<proteinExistence type="predicted"/>
<evidence type="ECO:0000313" key="2">
    <source>
        <dbReference type="EMBL" id="PVH36459.1"/>
    </source>
</evidence>
<feature type="region of interest" description="Disordered" evidence="1">
    <location>
        <begin position="143"/>
        <end position="168"/>
    </location>
</feature>
<feature type="compositionally biased region" description="Low complexity" evidence="1">
    <location>
        <begin position="68"/>
        <end position="83"/>
    </location>
</feature>
<dbReference type="Gramene" id="PVH36458">
    <property type="protein sequence ID" value="PVH36458"/>
    <property type="gene ID" value="PAHAL_6G077400"/>
</dbReference>
<gene>
    <name evidence="2" type="ORF">PAHAL_6G077400</name>
</gene>
<protein>
    <submittedName>
        <fullName evidence="2">Uncharacterized protein</fullName>
    </submittedName>
</protein>
<evidence type="ECO:0000256" key="1">
    <source>
        <dbReference type="SAM" id="MobiDB-lite"/>
    </source>
</evidence>
<organism evidence="2">
    <name type="scientific">Panicum hallii</name>
    <dbReference type="NCBI Taxonomy" id="206008"/>
    <lineage>
        <taxon>Eukaryota</taxon>
        <taxon>Viridiplantae</taxon>
        <taxon>Streptophyta</taxon>
        <taxon>Embryophyta</taxon>
        <taxon>Tracheophyta</taxon>
        <taxon>Spermatophyta</taxon>
        <taxon>Magnoliopsida</taxon>
        <taxon>Liliopsida</taxon>
        <taxon>Poales</taxon>
        <taxon>Poaceae</taxon>
        <taxon>PACMAD clade</taxon>
        <taxon>Panicoideae</taxon>
        <taxon>Panicodae</taxon>
        <taxon>Paniceae</taxon>
        <taxon>Panicinae</taxon>
        <taxon>Panicum</taxon>
        <taxon>Panicum sect. Panicum</taxon>
    </lineage>
</organism>